<dbReference type="AlphaFoldDB" id="A0A1E1W485"/>
<organism evidence="5">
    <name type="scientific">Pectinophora gossypiella</name>
    <name type="common">Cotton pink bollworm</name>
    <name type="synonym">Depressaria gossypiella</name>
    <dbReference type="NCBI Taxonomy" id="13191"/>
    <lineage>
        <taxon>Eukaryota</taxon>
        <taxon>Metazoa</taxon>
        <taxon>Ecdysozoa</taxon>
        <taxon>Arthropoda</taxon>
        <taxon>Hexapoda</taxon>
        <taxon>Insecta</taxon>
        <taxon>Pterygota</taxon>
        <taxon>Neoptera</taxon>
        <taxon>Endopterygota</taxon>
        <taxon>Lepidoptera</taxon>
        <taxon>Glossata</taxon>
        <taxon>Ditrysia</taxon>
        <taxon>Gelechioidea</taxon>
        <taxon>Gelechiidae</taxon>
        <taxon>Apatetrinae</taxon>
        <taxon>Pectinophora</taxon>
    </lineage>
</organism>
<feature type="non-terminal residue" evidence="5">
    <location>
        <position position="113"/>
    </location>
</feature>
<dbReference type="InterPro" id="IPR023796">
    <property type="entry name" value="Serpin_dom"/>
</dbReference>
<dbReference type="Gene3D" id="3.30.497.10">
    <property type="entry name" value="Antithrombin, subunit I, domain 2"/>
    <property type="match status" value="1"/>
</dbReference>
<dbReference type="InterPro" id="IPR036186">
    <property type="entry name" value="Serpin_sf"/>
</dbReference>
<feature type="non-terminal residue" evidence="5">
    <location>
        <position position="1"/>
    </location>
</feature>
<dbReference type="SUPFAM" id="SSF56574">
    <property type="entry name" value="Serpins"/>
    <property type="match status" value="1"/>
</dbReference>
<dbReference type="Gene3D" id="2.30.39.10">
    <property type="entry name" value="Alpha-1-antitrypsin, domain 1"/>
    <property type="match status" value="1"/>
</dbReference>
<feature type="domain" description="Serpin" evidence="4">
    <location>
        <begin position="3"/>
        <end position="111"/>
    </location>
</feature>
<evidence type="ECO:0000256" key="1">
    <source>
        <dbReference type="ARBA" id="ARBA00009500"/>
    </source>
</evidence>
<gene>
    <name evidence="5" type="ORF">g.3115</name>
</gene>
<evidence type="ECO:0000313" key="5">
    <source>
        <dbReference type="EMBL" id="JAT81798.1"/>
    </source>
</evidence>
<dbReference type="GO" id="GO:0005615">
    <property type="term" value="C:extracellular space"/>
    <property type="evidence" value="ECO:0007669"/>
    <property type="project" value="InterPro"/>
</dbReference>
<evidence type="ECO:0000256" key="3">
    <source>
        <dbReference type="ARBA" id="ARBA00022900"/>
    </source>
</evidence>
<dbReference type="EMBL" id="GDQN01009256">
    <property type="protein sequence ID" value="JAT81798.1"/>
    <property type="molecule type" value="Transcribed_RNA"/>
</dbReference>
<dbReference type="InterPro" id="IPR000215">
    <property type="entry name" value="Serpin_fam"/>
</dbReference>
<dbReference type="PANTHER" id="PTHR11461:SF211">
    <property type="entry name" value="GH10112P-RELATED"/>
    <property type="match status" value="1"/>
</dbReference>
<keyword evidence="3" id="KW-0722">Serine protease inhibitor</keyword>
<protein>
    <recommendedName>
        <fullName evidence="4">Serpin domain-containing protein</fullName>
    </recommendedName>
</protein>
<dbReference type="InterPro" id="IPR042178">
    <property type="entry name" value="Serpin_sf_1"/>
</dbReference>
<dbReference type="OrthoDB" id="9440847at2759"/>
<accession>A0A1E1W485</accession>
<name>A0A1E1W485_PECGO</name>
<comment type="similarity">
    <text evidence="1">Belongs to the serpin family.</text>
</comment>
<keyword evidence="2" id="KW-0646">Protease inhibitor</keyword>
<dbReference type="PANTHER" id="PTHR11461">
    <property type="entry name" value="SERINE PROTEASE INHIBITOR, SERPIN"/>
    <property type="match status" value="1"/>
</dbReference>
<dbReference type="Pfam" id="PF00079">
    <property type="entry name" value="Serpin"/>
    <property type="match status" value="1"/>
</dbReference>
<dbReference type="InterPro" id="IPR042185">
    <property type="entry name" value="Serpin_sf_2"/>
</dbReference>
<evidence type="ECO:0000256" key="2">
    <source>
        <dbReference type="ARBA" id="ARBA00022690"/>
    </source>
</evidence>
<sequence>STCFVDNRLPLNQVFRDRIKKTKITGLEELQFDDFTVVANTINNYVSAATHGNINEIVEPAELQGVYIILIDALFFKGAWKHQFSPEETEYSAFYDERGNQIGDVQLMYGNHK</sequence>
<reference evidence="5" key="1">
    <citation type="submission" date="2015-09" db="EMBL/GenBank/DDBJ databases">
        <title>De novo assembly of Pectinophora gossypiella (Pink Bollworm) gut transcriptome.</title>
        <authorList>
            <person name="Tassone E.E."/>
        </authorList>
    </citation>
    <scope>NUCLEOTIDE SEQUENCE</scope>
</reference>
<evidence type="ECO:0000259" key="4">
    <source>
        <dbReference type="Pfam" id="PF00079"/>
    </source>
</evidence>
<dbReference type="GO" id="GO:0004867">
    <property type="term" value="F:serine-type endopeptidase inhibitor activity"/>
    <property type="evidence" value="ECO:0007669"/>
    <property type="project" value="UniProtKB-KW"/>
</dbReference>
<proteinExistence type="inferred from homology"/>